<protein>
    <submittedName>
        <fullName evidence="2">Uncharacterized protein</fullName>
    </submittedName>
</protein>
<name>A0AA97ASM1_9CYAN</name>
<feature type="region of interest" description="Disordered" evidence="1">
    <location>
        <begin position="204"/>
        <end position="225"/>
    </location>
</feature>
<organism evidence="2">
    <name type="scientific">Leptolyngbya sp. NK1-12</name>
    <dbReference type="NCBI Taxonomy" id="2547451"/>
    <lineage>
        <taxon>Bacteria</taxon>
        <taxon>Bacillati</taxon>
        <taxon>Cyanobacteriota</taxon>
        <taxon>Cyanophyceae</taxon>
        <taxon>Leptolyngbyales</taxon>
        <taxon>Leptolyngbyaceae</taxon>
        <taxon>Leptolyngbya group</taxon>
        <taxon>Leptolyngbya</taxon>
    </lineage>
</organism>
<gene>
    <name evidence="2" type="ORF">HJG54_30755</name>
</gene>
<proteinExistence type="predicted"/>
<evidence type="ECO:0000313" key="2">
    <source>
        <dbReference type="EMBL" id="WNZ27273.1"/>
    </source>
</evidence>
<accession>A0AA97ASM1</accession>
<evidence type="ECO:0000256" key="1">
    <source>
        <dbReference type="SAM" id="MobiDB-lite"/>
    </source>
</evidence>
<dbReference type="EMBL" id="CP053587">
    <property type="protein sequence ID" value="WNZ27273.1"/>
    <property type="molecule type" value="Genomic_DNA"/>
</dbReference>
<reference evidence="2" key="1">
    <citation type="submission" date="2020-05" db="EMBL/GenBank/DDBJ databases">
        <authorList>
            <person name="Zhu T."/>
            <person name="Keshari N."/>
            <person name="Lu X."/>
        </authorList>
    </citation>
    <scope>NUCLEOTIDE SEQUENCE</scope>
    <source>
        <strain evidence="2">NK1-12</strain>
    </source>
</reference>
<sequence length="469" mass="52296">MGQEANDQTKFWQAVTQAIASQTGTDPGNIMMVSKGITCNFDAATNDANGQIVDLGNTIPPWSLTWNGITNNNFFGMYQSWLDEISLPPQPGTSTTDLDAIRQKIVNYQNATQQLVKEEYKNYISNYCVNASADGMTCTTWIPGYSEKTFQTYLQTYLQSTDYQEKVANLNEIYGDDLAGLQEQYDALAEKVYGPDYRELAEAKSAVQKADPRNPNNRFPNKKAQNQYQIQVDEDGAVIWQPRYTLQQGETVADFKSWLSTAQTAANNGNDPEVTVELSNSTQTNNSSSWQFSFNATIPIEDVFMVGVQGSGSQSKVDMSKYDFKATVTYQSIKNISLGPASTWYDSSMIEKYKNYAGFDKSSPFVDTSGKPRVWGPQGIFNVRIASVIVAYQPWIKMEFSNWSDTETHTTWSEKVDVSILNIIHLGSESASGKSDQVQYTSTDTGFELKDNSGKPQIIALVLETLNYP</sequence>
<dbReference type="AlphaFoldDB" id="A0AA97ASM1"/>
<dbReference type="RefSeq" id="WP_316436925.1">
    <property type="nucleotide sequence ID" value="NZ_CP053587.1"/>
</dbReference>